<accession>A0A1X0QUC4</accession>
<dbReference type="AlphaFoldDB" id="A0A1X0QUC4"/>
<feature type="non-terminal residue" evidence="1">
    <location>
        <position position="102"/>
    </location>
</feature>
<dbReference type="OrthoDB" id="2225686at2759"/>
<dbReference type="Proteomes" id="UP000242414">
    <property type="component" value="Unassembled WGS sequence"/>
</dbReference>
<dbReference type="VEuPathDB" id="FungiDB:BCV72DRAFT_185498"/>
<sequence length="102" mass="11383">RPDSATTRMNGLFFGFSLGFIEMKHTNISKYLASKDLIRLDVLSENSIDQHDLQGYLTIQAVGFRMAVFLTALLADGLYVMAKVGDITIPVSIREISQYLIP</sequence>
<organism evidence="1">
    <name type="scientific">Rhizopus microsporus var. microsporus</name>
    <dbReference type="NCBI Taxonomy" id="86635"/>
    <lineage>
        <taxon>Eukaryota</taxon>
        <taxon>Fungi</taxon>
        <taxon>Fungi incertae sedis</taxon>
        <taxon>Mucoromycota</taxon>
        <taxon>Mucoromycotina</taxon>
        <taxon>Mucoromycetes</taxon>
        <taxon>Mucorales</taxon>
        <taxon>Mucorineae</taxon>
        <taxon>Rhizopodaceae</taxon>
        <taxon>Rhizopus</taxon>
    </lineage>
</organism>
<proteinExistence type="predicted"/>
<protein>
    <submittedName>
        <fullName evidence="1">Uncharacterized protein</fullName>
    </submittedName>
</protein>
<gene>
    <name evidence="1" type="ORF">BCV72DRAFT_185498</name>
</gene>
<name>A0A1X0QUC4_RHIZD</name>
<reference evidence="1" key="1">
    <citation type="journal article" date="2016" name="Proc. Natl. Acad. Sci. U.S.A.">
        <title>Lipid metabolic changes in an early divergent fungus govern the establishment of a mutualistic symbiosis with endobacteria.</title>
        <authorList>
            <person name="Lastovetsky O.A."/>
            <person name="Gaspar M.L."/>
            <person name="Mondo S.J."/>
            <person name="LaButti K.M."/>
            <person name="Sandor L."/>
            <person name="Grigoriev I.V."/>
            <person name="Henry S.A."/>
            <person name="Pawlowska T.E."/>
        </authorList>
    </citation>
    <scope>NUCLEOTIDE SEQUENCE [LARGE SCALE GENOMIC DNA]</scope>
    <source>
        <strain evidence="1">ATCC 52814</strain>
    </source>
</reference>
<dbReference type="EMBL" id="KV922006">
    <property type="protein sequence ID" value="ORE03370.1"/>
    <property type="molecule type" value="Genomic_DNA"/>
</dbReference>
<feature type="non-terminal residue" evidence="1">
    <location>
        <position position="1"/>
    </location>
</feature>
<evidence type="ECO:0000313" key="1">
    <source>
        <dbReference type="EMBL" id="ORE03370.1"/>
    </source>
</evidence>